<dbReference type="AlphaFoldDB" id="A0A5R8KBK2"/>
<dbReference type="InterPro" id="IPR050982">
    <property type="entry name" value="Auxin_biosynth/cation_transpt"/>
</dbReference>
<keyword evidence="1" id="KW-0560">Oxidoreductase</keyword>
<dbReference type="Gene3D" id="3.50.50.60">
    <property type="entry name" value="FAD/NAD(P)-binding domain"/>
    <property type="match status" value="1"/>
</dbReference>
<reference evidence="2 3" key="1">
    <citation type="submission" date="2019-05" db="EMBL/GenBank/DDBJ databases">
        <title>Verrucobacter flavum gen. nov., sp. nov. a new member of the family Verrucomicrobiaceae.</title>
        <authorList>
            <person name="Szuroczki S."/>
            <person name="Abbaszade G."/>
            <person name="Szabo A."/>
            <person name="Felfoldi T."/>
            <person name="Schumann P."/>
            <person name="Boka K."/>
            <person name="Keki Z."/>
            <person name="Toumi M."/>
            <person name="Toth E."/>
        </authorList>
    </citation>
    <scope>NUCLEOTIDE SEQUENCE [LARGE SCALE GENOMIC DNA]</scope>
    <source>
        <strain evidence="2 3">MG-N-17</strain>
    </source>
</reference>
<dbReference type="PANTHER" id="PTHR43539:SF78">
    <property type="entry name" value="FLAVIN-CONTAINING MONOOXYGENASE"/>
    <property type="match status" value="1"/>
</dbReference>
<dbReference type="GO" id="GO:0004497">
    <property type="term" value="F:monooxygenase activity"/>
    <property type="evidence" value="ECO:0007669"/>
    <property type="project" value="TreeGrafter"/>
</dbReference>
<dbReference type="RefSeq" id="WP_138088142.1">
    <property type="nucleotide sequence ID" value="NZ_VAUV01000017.1"/>
</dbReference>
<proteinExistence type="predicted"/>
<dbReference type="EMBL" id="VAUV01000017">
    <property type="protein sequence ID" value="TLD68939.1"/>
    <property type="molecule type" value="Genomic_DNA"/>
</dbReference>
<gene>
    <name evidence="2" type="ORF">FEM03_19965</name>
</gene>
<keyword evidence="3" id="KW-1185">Reference proteome</keyword>
<dbReference type="Pfam" id="PF13738">
    <property type="entry name" value="Pyr_redox_3"/>
    <property type="match status" value="1"/>
</dbReference>
<accession>A0A5R8KBK2</accession>
<dbReference type="InterPro" id="IPR036188">
    <property type="entry name" value="FAD/NAD-bd_sf"/>
</dbReference>
<sequence length="462" mass="51606">MSTTTDLPLPTSHLPPPTFHYPVLIIGGGQAGLSMSYCLKQRGIDHLIFEKNRIGEAWRSQRWDTFCLVTPNWQCDLPGFPYPGSDPNGFMKKDEIVGYLESYANSFQPPVREGVSVSRLNRHPSGKFEVLTSIGEFTADQVVIATGGYQISALPRMAERLPKTLVQMHSSLYKSPDSIPPGEVLVVGSGQSGCQIAEDLHLAGRKVHLAVGGAPRTARRYRGKDVVDWLHDMGYYSKPVHEHPLKERVRAKANHYVTGRDGGRDIDLRRFALEGMQLYGRLKTIEDNVMDFADDLPQNLDNADKVAESIKDTIDKFILTNQVEAPTESRYTPLWQPDPGPRQLDLAHSNITTVIWCMGFSTDYRWIELPLFDGKGYPAHQRGVTTIPGIYFLGLPWQYTWGSGRFSGVKQDALFLADNIEARHTAPPTPVAQKLNELALGNQPVTQAFSLWVSRAFCPCLQ</sequence>
<name>A0A5R8KBK2_9BACT</name>
<protein>
    <submittedName>
        <fullName evidence="2">MSMEG_0569 family flavin-dependent oxidoreductase</fullName>
    </submittedName>
</protein>
<dbReference type="PRINTS" id="PR00411">
    <property type="entry name" value="PNDRDTASEI"/>
</dbReference>
<evidence type="ECO:0000313" key="2">
    <source>
        <dbReference type="EMBL" id="TLD68939.1"/>
    </source>
</evidence>
<dbReference type="InterPro" id="IPR024000">
    <property type="entry name" value="CHP04046_FMN-dependent"/>
</dbReference>
<dbReference type="PANTHER" id="PTHR43539">
    <property type="entry name" value="FLAVIN-BINDING MONOOXYGENASE-LIKE PROTEIN (AFU_ORTHOLOGUE AFUA_4G09220)"/>
    <property type="match status" value="1"/>
</dbReference>
<dbReference type="GO" id="GO:0050660">
    <property type="term" value="F:flavin adenine dinucleotide binding"/>
    <property type="evidence" value="ECO:0007669"/>
    <property type="project" value="TreeGrafter"/>
</dbReference>
<organism evidence="2 3">
    <name type="scientific">Phragmitibacter flavus</name>
    <dbReference type="NCBI Taxonomy" id="2576071"/>
    <lineage>
        <taxon>Bacteria</taxon>
        <taxon>Pseudomonadati</taxon>
        <taxon>Verrucomicrobiota</taxon>
        <taxon>Verrucomicrobiia</taxon>
        <taxon>Verrucomicrobiales</taxon>
        <taxon>Verrucomicrobiaceae</taxon>
        <taxon>Phragmitibacter</taxon>
    </lineage>
</organism>
<dbReference type="Proteomes" id="UP000306196">
    <property type="component" value="Unassembled WGS sequence"/>
</dbReference>
<evidence type="ECO:0000256" key="1">
    <source>
        <dbReference type="ARBA" id="ARBA00023002"/>
    </source>
</evidence>
<dbReference type="OrthoDB" id="9778740at2"/>
<comment type="caution">
    <text evidence="2">The sequence shown here is derived from an EMBL/GenBank/DDBJ whole genome shotgun (WGS) entry which is preliminary data.</text>
</comment>
<dbReference type="SUPFAM" id="SSF51905">
    <property type="entry name" value="FAD/NAD(P)-binding domain"/>
    <property type="match status" value="2"/>
</dbReference>
<dbReference type="NCBIfam" id="TIGR04046">
    <property type="entry name" value="MSMEG_0569_nitr"/>
    <property type="match status" value="1"/>
</dbReference>
<dbReference type="PRINTS" id="PR00368">
    <property type="entry name" value="FADPNR"/>
</dbReference>
<evidence type="ECO:0000313" key="3">
    <source>
        <dbReference type="Proteomes" id="UP000306196"/>
    </source>
</evidence>